<gene>
    <name evidence="14" type="ORF">E6G98_04930</name>
</gene>
<dbReference type="InterPro" id="IPR033248">
    <property type="entry name" value="Transketolase_C"/>
</dbReference>
<dbReference type="Pfam" id="PF00456">
    <property type="entry name" value="Transketolase_N"/>
    <property type="match status" value="1"/>
</dbReference>
<dbReference type="GO" id="GO:0004802">
    <property type="term" value="F:transketolase activity"/>
    <property type="evidence" value="ECO:0007669"/>
    <property type="project" value="UniProtKB-EC"/>
</dbReference>
<dbReference type="CDD" id="cd07033">
    <property type="entry name" value="TPP_PYR_DXS_TK_like"/>
    <property type="match status" value="1"/>
</dbReference>
<evidence type="ECO:0000256" key="6">
    <source>
        <dbReference type="ARBA" id="ARBA00011738"/>
    </source>
</evidence>
<evidence type="ECO:0000256" key="3">
    <source>
        <dbReference type="ARBA" id="ARBA00001946"/>
    </source>
</evidence>
<dbReference type="InterPro" id="IPR051424">
    <property type="entry name" value="Transketolase-like"/>
</dbReference>
<dbReference type="Pfam" id="PF02780">
    <property type="entry name" value="Transketolase_C"/>
    <property type="match status" value="1"/>
</dbReference>
<evidence type="ECO:0000256" key="2">
    <source>
        <dbReference type="ARBA" id="ARBA00001936"/>
    </source>
</evidence>
<name>A0A537LTR2_9BACT</name>
<keyword evidence="10" id="KW-0460">Magnesium</keyword>
<dbReference type="CDD" id="cd02012">
    <property type="entry name" value="TPP_TK"/>
    <property type="match status" value="1"/>
</dbReference>
<evidence type="ECO:0000256" key="1">
    <source>
        <dbReference type="ARBA" id="ARBA00001913"/>
    </source>
</evidence>
<comment type="cofactor">
    <cofactor evidence="2">
        <name>Mn(2+)</name>
        <dbReference type="ChEBI" id="CHEBI:29035"/>
    </cofactor>
</comment>
<dbReference type="AlphaFoldDB" id="A0A537LTR2"/>
<evidence type="ECO:0000256" key="4">
    <source>
        <dbReference type="ARBA" id="ARBA00001964"/>
    </source>
</evidence>
<dbReference type="InterPro" id="IPR009014">
    <property type="entry name" value="Transketo_C/PFOR_II"/>
</dbReference>
<keyword evidence="9" id="KW-0106">Calcium</keyword>
<evidence type="ECO:0000259" key="13">
    <source>
        <dbReference type="SMART" id="SM00861"/>
    </source>
</evidence>
<evidence type="ECO:0000256" key="8">
    <source>
        <dbReference type="ARBA" id="ARBA00022723"/>
    </source>
</evidence>
<dbReference type="InterPro" id="IPR005475">
    <property type="entry name" value="Transketolase-like_Pyr-bd"/>
</dbReference>
<comment type="cofactor">
    <cofactor evidence="1">
        <name>Ca(2+)</name>
        <dbReference type="ChEBI" id="CHEBI:29108"/>
    </cofactor>
</comment>
<comment type="subunit">
    <text evidence="6">Homodimer.</text>
</comment>
<accession>A0A537LTR2</accession>
<dbReference type="GO" id="GO:0046872">
    <property type="term" value="F:metal ion binding"/>
    <property type="evidence" value="ECO:0007669"/>
    <property type="project" value="UniProtKB-KW"/>
</dbReference>
<dbReference type="EC" id="2.2.1.1" evidence="14"/>
<evidence type="ECO:0000313" key="15">
    <source>
        <dbReference type="Proteomes" id="UP000315217"/>
    </source>
</evidence>
<reference evidence="14 15" key="1">
    <citation type="journal article" date="2019" name="Nat. Microbiol.">
        <title>Mediterranean grassland soil C-N compound turnover is dependent on rainfall and depth, and is mediated by genomically divergent microorganisms.</title>
        <authorList>
            <person name="Diamond S."/>
            <person name="Andeer P.F."/>
            <person name="Li Z."/>
            <person name="Crits-Christoph A."/>
            <person name="Burstein D."/>
            <person name="Anantharaman K."/>
            <person name="Lane K.R."/>
            <person name="Thomas B.C."/>
            <person name="Pan C."/>
            <person name="Northen T.R."/>
            <person name="Banfield J.F."/>
        </authorList>
    </citation>
    <scope>NUCLEOTIDE SEQUENCE [LARGE SCALE GENOMIC DNA]</scope>
    <source>
        <strain evidence="14">NP_1</strain>
    </source>
</reference>
<comment type="caution">
    <text evidence="14">The sequence shown here is derived from an EMBL/GenBank/DDBJ whole genome shotgun (WGS) entry which is preliminary data.</text>
</comment>
<evidence type="ECO:0000256" key="5">
    <source>
        <dbReference type="ARBA" id="ARBA00007131"/>
    </source>
</evidence>
<dbReference type="SMART" id="SM00861">
    <property type="entry name" value="Transket_pyr"/>
    <property type="match status" value="1"/>
</dbReference>
<comment type="similarity">
    <text evidence="5">Belongs to the transketolase family.</text>
</comment>
<dbReference type="Proteomes" id="UP000315217">
    <property type="component" value="Unassembled WGS sequence"/>
</dbReference>
<dbReference type="PANTHER" id="PTHR43195">
    <property type="entry name" value="TRANSKETOLASE"/>
    <property type="match status" value="1"/>
</dbReference>
<organism evidence="14 15">
    <name type="scientific">Candidatus Segetimicrobium genomatis</name>
    <dbReference type="NCBI Taxonomy" id="2569760"/>
    <lineage>
        <taxon>Bacteria</taxon>
        <taxon>Bacillati</taxon>
        <taxon>Candidatus Sysuimicrobiota</taxon>
        <taxon>Candidatus Sysuimicrobiia</taxon>
        <taxon>Candidatus Sysuimicrobiales</taxon>
        <taxon>Candidatus Segetimicrobiaceae</taxon>
        <taxon>Candidatus Segetimicrobium</taxon>
    </lineage>
</organism>
<comment type="cofactor">
    <cofactor evidence="4">
        <name>thiamine diphosphate</name>
        <dbReference type="ChEBI" id="CHEBI:58937"/>
    </cofactor>
</comment>
<proteinExistence type="inferred from homology"/>
<feature type="region of interest" description="Disordered" evidence="12">
    <location>
        <begin position="280"/>
        <end position="299"/>
    </location>
</feature>
<dbReference type="Gene3D" id="3.40.50.970">
    <property type="match status" value="2"/>
</dbReference>
<dbReference type="InterPro" id="IPR029061">
    <property type="entry name" value="THDP-binding"/>
</dbReference>
<evidence type="ECO:0000256" key="12">
    <source>
        <dbReference type="SAM" id="MobiDB-lite"/>
    </source>
</evidence>
<dbReference type="SUPFAM" id="SSF52922">
    <property type="entry name" value="TK C-terminal domain-like"/>
    <property type="match status" value="1"/>
</dbReference>
<keyword evidence="7 14" id="KW-0808">Transferase</keyword>
<dbReference type="GO" id="GO:0030976">
    <property type="term" value="F:thiamine pyrophosphate binding"/>
    <property type="evidence" value="ECO:0007669"/>
    <property type="project" value="TreeGrafter"/>
</dbReference>
<dbReference type="PANTHER" id="PTHR43195:SF1">
    <property type="entry name" value="FI06132P-RELATED"/>
    <property type="match status" value="1"/>
</dbReference>
<comment type="cofactor">
    <cofactor evidence="3">
        <name>Mg(2+)</name>
        <dbReference type="ChEBI" id="CHEBI:18420"/>
    </cofactor>
</comment>
<sequence>MARQQLWRELAAQLRVDSIRATTEAGSGHPTSSMSAADLMAVLLADHLRYDFANPKHPGNDHLVFSKGHASPLLYALFKAAGVITDAELLTLRKFGSRLEGHPTPVLPWVEVATGSLGQGLAVGVGIALAGKYLDKLPYHVWVLSGDSEMAEGSVWEAVQHAAHYKLGNLICILDVNRLGQRGETMLGWNTRAYAQQAQAFGWRTLEIDGHNLDEIDRAYAQAEGPSEIPTMIVARTIKGKGVSLVENKDGWHGKALLREQAVQAIAELGGERRVTVRVRPPEPAPPAPNGVQGPAAPPLQLPVYKEGDSVATRRAYGDALRALGARPDVVALDGEVSNSTYAEDFARAYPGRYFEMYIAEQQMIASAVGLQVRGYTPFASTFAAFLTRAVDFIRMAAVSRANIKLVGSHAGVSIGWDGPSQMGLEDIAMMRAVGGSTVLYPCDANQTTQLVVQMADRPGVVFLRTTREKTPVLYAPEQRFPIGGSVVLRRSERDAATIVAAGITLHEALRAQQQLAGEGIAARVIDAYSIKPIDAATLRQAAGETGRIVTVEDHWPEGGLGEAVLAALATGEPVPQVRLLGVKAMPGSGTPEELLDAAGISARHIAHAVRELVGAPSPTGAGRH</sequence>
<evidence type="ECO:0000256" key="7">
    <source>
        <dbReference type="ARBA" id="ARBA00022679"/>
    </source>
</evidence>
<dbReference type="SUPFAM" id="SSF52518">
    <property type="entry name" value="Thiamin diphosphate-binding fold (THDP-binding)"/>
    <property type="match status" value="2"/>
</dbReference>
<keyword evidence="8" id="KW-0479">Metal-binding</keyword>
<dbReference type="Pfam" id="PF02779">
    <property type="entry name" value="Transket_pyr"/>
    <property type="match status" value="1"/>
</dbReference>
<dbReference type="FunFam" id="3.40.50.970:FF:000129">
    <property type="entry name" value="Transketolase"/>
    <property type="match status" value="1"/>
</dbReference>
<dbReference type="GO" id="GO:0005737">
    <property type="term" value="C:cytoplasm"/>
    <property type="evidence" value="ECO:0007669"/>
    <property type="project" value="UniProtKB-ARBA"/>
</dbReference>
<dbReference type="EMBL" id="VBAI01000069">
    <property type="protein sequence ID" value="TMJ11386.1"/>
    <property type="molecule type" value="Genomic_DNA"/>
</dbReference>
<protein>
    <submittedName>
        <fullName evidence="14">Transketolase</fullName>
        <ecNumber evidence="14">2.2.1.1</ecNumber>
    </submittedName>
</protein>
<evidence type="ECO:0000256" key="11">
    <source>
        <dbReference type="ARBA" id="ARBA00023052"/>
    </source>
</evidence>
<evidence type="ECO:0000256" key="9">
    <source>
        <dbReference type="ARBA" id="ARBA00022837"/>
    </source>
</evidence>
<evidence type="ECO:0000256" key="10">
    <source>
        <dbReference type="ARBA" id="ARBA00022842"/>
    </source>
</evidence>
<feature type="domain" description="Transketolase-like pyrimidine-binding" evidence="13">
    <location>
        <begin position="311"/>
        <end position="473"/>
    </location>
</feature>
<evidence type="ECO:0000313" key="14">
    <source>
        <dbReference type="EMBL" id="TMJ11386.1"/>
    </source>
</evidence>
<dbReference type="InterPro" id="IPR005474">
    <property type="entry name" value="Transketolase_N"/>
</dbReference>
<dbReference type="NCBIfam" id="NF004559">
    <property type="entry name" value="PRK05899.2-5"/>
    <property type="match status" value="1"/>
</dbReference>
<keyword evidence="11" id="KW-0786">Thiamine pyrophosphate</keyword>
<dbReference type="Gene3D" id="3.40.50.920">
    <property type="match status" value="1"/>
</dbReference>